<dbReference type="STRING" id="1291742.LOOC260_120720"/>
<dbReference type="InterPro" id="IPR013328">
    <property type="entry name" value="6PGD_dom2"/>
</dbReference>
<dbReference type="GO" id="GO:0019521">
    <property type="term" value="P:D-gluconate metabolic process"/>
    <property type="evidence" value="ECO:0007669"/>
    <property type="project" value="UniProtKB-KW"/>
</dbReference>
<gene>
    <name evidence="5" type="primary">pgd</name>
    <name evidence="5" type="ORF">LOOC260_120720</name>
</gene>
<dbReference type="GO" id="GO:0050661">
    <property type="term" value="F:NADP binding"/>
    <property type="evidence" value="ECO:0007669"/>
    <property type="project" value="InterPro"/>
</dbReference>
<proteinExistence type="inferred from homology"/>
<dbReference type="AlphaFoldDB" id="A0A0A1GZZ7"/>
<dbReference type="NCBIfam" id="NF007161">
    <property type="entry name" value="PRK09599.1"/>
    <property type="match status" value="1"/>
</dbReference>
<dbReference type="InterPro" id="IPR006115">
    <property type="entry name" value="6PGDH_NADP-bd"/>
</dbReference>
<dbReference type="InterPro" id="IPR006114">
    <property type="entry name" value="6PGDH_C"/>
</dbReference>
<dbReference type="Pfam" id="PF03446">
    <property type="entry name" value="NAD_binding_2"/>
    <property type="match status" value="1"/>
</dbReference>
<dbReference type="GO" id="GO:0004616">
    <property type="term" value="F:phosphogluconate dehydrogenase (decarboxylating) activity"/>
    <property type="evidence" value="ECO:0007669"/>
    <property type="project" value="InterPro"/>
</dbReference>
<protein>
    <submittedName>
        <fullName evidence="5">6-phosphogluconate dehydrogenase</fullName>
    </submittedName>
</protein>
<dbReference type="InterPro" id="IPR006183">
    <property type="entry name" value="Pgluconate_DH"/>
</dbReference>
<dbReference type="Pfam" id="PF00393">
    <property type="entry name" value="6PGD"/>
    <property type="match status" value="1"/>
</dbReference>
<dbReference type="GO" id="GO:0006098">
    <property type="term" value="P:pentose-phosphate shunt"/>
    <property type="evidence" value="ECO:0007669"/>
    <property type="project" value="InterPro"/>
</dbReference>
<dbReference type="PRINTS" id="PR00076">
    <property type="entry name" value="6PGDHDRGNASE"/>
</dbReference>
<dbReference type="PANTHER" id="PTHR11811">
    <property type="entry name" value="6-PHOSPHOGLUCONATE DEHYDROGENASE"/>
    <property type="match status" value="1"/>
</dbReference>
<comment type="similarity">
    <text evidence="1">Belongs to the 6-phosphogluconate dehydrogenase family.</text>
</comment>
<feature type="domain" description="6-phosphogluconate dehydrogenase C-terminal" evidence="4">
    <location>
        <begin position="169"/>
        <end position="302"/>
    </location>
</feature>
<dbReference type="Gene3D" id="1.10.1040.10">
    <property type="entry name" value="N-(1-d-carboxylethyl)-l-norvaline Dehydrogenase, domain 2"/>
    <property type="match status" value="1"/>
</dbReference>
<dbReference type="Gene3D" id="3.40.50.720">
    <property type="entry name" value="NAD(P)-binding Rossmann-like Domain"/>
    <property type="match status" value="1"/>
</dbReference>
<evidence type="ECO:0000256" key="2">
    <source>
        <dbReference type="ARBA" id="ARBA00023002"/>
    </source>
</evidence>
<dbReference type="PROSITE" id="PS00461">
    <property type="entry name" value="6PGD"/>
    <property type="match status" value="1"/>
</dbReference>
<dbReference type="InterPro" id="IPR006184">
    <property type="entry name" value="6PGdom_BS"/>
</dbReference>
<organism evidence="5 6">
    <name type="scientific">Paucilactobacillus hokkaidonensis JCM 18461</name>
    <dbReference type="NCBI Taxonomy" id="1291742"/>
    <lineage>
        <taxon>Bacteria</taxon>
        <taxon>Bacillati</taxon>
        <taxon>Bacillota</taxon>
        <taxon>Bacilli</taxon>
        <taxon>Lactobacillales</taxon>
        <taxon>Lactobacillaceae</taxon>
        <taxon>Paucilactobacillus</taxon>
    </lineage>
</organism>
<dbReference type="NCBIfam" id="TIGR00872">
    <property type="entry name" value="gnd_rel"/>
    <property type="match status" value="1"/>
</dbReference>
<dbReference type="RefSeq" id="WP_041094748.1">
    <property type="nucleotide sequence ID" value="NZ_AP014680.1"/>
</dbReference>
<dbReference type="KEGG" id="lho:LOOC260_120720"/>
<name>A0A0A1GZZ7_9LACO</name>
<evidence type="ECO:0000259" key="4">
    <source>
        <dbReference type="SMART" id="SM01350"/>
    </source>
</evidence>
<evidence type="ECO:0000256" key="3">
    <source>
        <dbReference type="ARBA" id="ARBA00023064"/>
    </source>
</evidence>
<dbReference type="HOGENOM" id="CLU_024540_0_0_9"/>
<evidence type="ECO:0000313" key="6">
    <source>
        <dbReference type="Proteomes" id="UP000031620"/>
    </source>
</evidence>
<dbReference type="SMART" id="SM01350">
    <property type="entry name" value="6PGD"/>
    <property type="match status" value="1"/>
</dbReference>
<keyword evidence="3" id="KW-0311">Gluconate utilization</keyword>
<evidence type="ECO:0000256" key="1">
    <source>
        <dbReference type="ARBA" id="ARBA00008419"/>
    </source>
</evidence>
<dbReference type="Proteomes" id="UP000031620">
    <property type="component" value="Chromosome"/>
</dbReference>
<dbReference type="SUPFAM" id="SSF48179">
    <property type="entry name" value="6-phosphogluconate dehydrogenase C-terminal domain-like"/>
    <property type="match status" value="1"/>
</dbReference>
<sequence length="302" mass="32549">MRVGMIGLGKMGLNLTKNMVRNGIEVVGFDLATDNVKAAQEAGAIPASSLEELVSKLDQPRIAWMMLPAGKPTDATIHQLTTILDKDDLIVDGGNSFYKGSLEHNKIVTDAGMKFFDCGTSGGQSGALNGGNFMIGGDDAAAFDQLLRPIFELVSEPDGFLYTGAAGSGHYLKMVHNGIEYGMMEAIGEGFDVLENSQYNYDNEAVAKLWNHGSVVRSWLMELAQDAFADDPKLDSLLGRMHSSGEGQWTLQESLDMAVPTPVIALSLMMRYESMRDADDNFTGKVVAALRNGFGGHAVDKK</sequence>
<accession>A0A0A1GZZ7</accession>
<evidence type="ECO:0000313" key="5">
    <source>
        <dbReference type="EMBL" id="BAP86578.1"/>
    </source>
</evidence>
<dbReference type="InterPro" id="IPR008927">
    <property type="entry name" value="6-PGluconate_DH-like_C_sf"/>
</dbReference>
<dbReference type="EMBL" id="AP014680">
    <property type="protein sequence ID" value="BAP86578.1"/>
    <property type="molecule type" value="Genomic_DNA"/>
</dbReference>
<keyword evidence="2" id="KW-0560">Oxidoreductase</keyword>
<dbReference type="InterPro" id="IPR004849">
    <property type="entry name" value="6DGDH_YqeC"/>
</dbReference>
<dbReference type="InterPro" id="IPR036291">
    <property type="entry name" value="NAD(P)-bd_dom_sf"/>
</dbReference>
<reference evidence="5 6" key="1">
    <citation type="submission" date="2014-11" db="EMBL/GenBank/DDBJ databases">
        <title>Complete genome sequence and analysis of Lactobacillus hokkaidonensis LOOC260T.</title>
        <authorList>
            <person name="Tanizawa Y."/>
            <person name="Tohno M."/>
            <person name="Kaminuma E."/>
            <person name="Nakamura Y."/>
            <person name="Arita M."/>
        </authorList>
    </citation>
    <scope>NUCLEOTIDE SEQUENCE [LARGE SCALE GENOMIC DNA]</scope>
    <source>
        <strain evidence="5 6">LOOC260</strain>
    </source>
</reference>
<dbReference type="SUPFAM" id="SSF51735">
    <property type="entry name" value="NAD(P)-binding Rossmann-fold domains"/>
    <property type="match status" value="1"/>
</dbReference>